<dbReference type="PRINTS" id="PR00038">
    <property type="entry name" value="HTHLUXR"/>
</dbReference>
<dbReference type="InterPro" id="IPR027417">
    <property type="entry name" value="P-loop_NTPase"/>
</dbReference>
<dbReference type="Proteomes" id="UP001500016">
    <property type="component" value="Unassembled WGS sequence"/>
</dbReference>
<dbReference type="PANTHER" id="PTHR47691:SF3">
    <property type="entry name" value="HTH-TYPE TRANSCRIPTIONAL REGULATOR RV0890C-RELATED"/>
    <property type="match status" value="1"/>
</dbReference>
<feature type="region of interest" description="Disordered" evidence="1">
    <location>
        <begin position="694"/>
        <end position="741"/>
    </location>
</feature>
<dbReference type="SUPFAM" id="SSF48452">
    <property type="entry name" value="TPR-like"/>
    <property type="match status" value="1"/>
</dbReference>
<dbReference type="Pfam" id="PF00196">
    <property type="entry name" value="GerE"/>
    <property type="match status" value="1"/>
</dbReference>
<keyword evidence="4" id="KW-1185">Reference proteome</keyword>
<evidence type="ECO:0000313" key="3">
    <source>
        <dbReference type="EMBL" id="GAA2097117.1"/>
    </source>
</evidence>
<dbReference type="InterPro" id="IPR011990">
    <property type="entry name" value="TPR-like_helical_dom_sf"/>
</dbReference>
<dbReference type="Pfam" id="PF25872">
    <property type="entry name" value="HTH_77"/>
    <property type="match status" value="1"/>
</dbReference>
<dbReference type="InterPro" id="IPR000792">
    <property type="entry name" value="Tscrpt_reg_LuxR_C"/>
</dbReference>
<dbReference type="Gene3D" id="1.10.10.10">
    <property type="entry name" value="Winged helix-like DNA-binding domain superfamily/Winged helix DNA-binding domain"/>
    <property type="match status" value="1"/>
</dbReference>
<evidence type="ECO:0000259" key="2">
    <source>
        <dbReference type="PROSITE" id="PS50043"/>
    </source>
</evidence>
<name>A0ABN2WQW5_9ACTN</name>
<dbReference type="SUPFAM" id="SSF46894">
    <property type="entry name" value="C-terminal effector domain of the bipartite response regulators"/>
    <property type="match status" value="1"/>
</dbReference>
<comment type="caution">
    <text evidence="3">The sequence shown here is derived from an EMBL/GenBank/DDBJ whole genome shotgun (WGS) entry which is preliminary data.</text>
</comment>
<gene>
    <name evidence="3" type="ORF">GCM10009801_67240</name>
</gene>
<dbReference type="PROSITE" id="PS50043">
    <property type="entry name" value="HTH_LUXR_2"/>
    <property type="match status" value="1"/>
</dbReference>
<evidence type="ECO:0000313" key="4">
    <source>
        <dbReference type="Proteomes" id="UP001500016"/>
    </source>
</evidence>
<dbReference type="InterPro" id="IPR058852">
    <property type="entry name" value="HTH_77"/>
</dbReference>
<dbReference type="PRINTS" id="PR00364">
    <property type="entry name" value="DISEASERSIST"/>
</dbReference>
<protein>
    <submittedName>
        <fullName evidence="3">LuxR C-terminal-related transcriptional regulator</fullName>
    </submittedName>
</protein>
<reference evidence="3 4" key="1">
    <citation type="journal article" date="2019" name="Int. J. Syst. Evol. Microbiol.">
        <title>The Global Catalogue of Microorganisms (GCM) 10K type strain sequencing project: providing services to taxonomists for standard genome sequencing and annotation.</title>
        <authorList>
            <consortium name="The Broad Institute Genomics Platform"/>
            <consortium name="The Broad Institute Genome Sequencing Center for Infectious Disease"/>
            <person name="Wu L."/>
            <person name="Ma J."/>
        </authorList>
    </citation>
    <scope>NUCLEOTIDE SEQUENCE [LARGE SCALE GENOMIC DNA]</scope>
    <source>
        <strain evidence="3 4">JCM 15478</strain>
    </source>
</reference>
<dbReference type="InterPro" id="IPR036388">
    <property type="entry name" value="WH-like_DNA-bd_sf"/>
</dbReference>
<sequence>MRLGHARERAGELPIEITGFVGRSQELREIAALLGKARLLSLTGPGGVGKTRLALRAARAGLPRHPDGVCFVELSSLRDPVLLPHTVAAALGLSEQGDRDPMEQLAAYLAEKRLLLVLDTCEHLLDACAMHVDLLLRIAPGVTVLATSRQPLDVPGEFVFPITPLPTDHEAVQLFAERAAAVAPGFALTDANRADVTAVCRWVEGMPLAIELAVVRLRALSLSELATRLQGRLQALTGGRRAAVPGHHRTLRATIDWSHDLCSPREQTLWRRLSVFAGGFDAESAETVCGGGDLPAEDVLEQLIGLVDKSVVLRTDEEPTRYRLLDTLREYGAERLAASGEEDTYRLQHLAYCERLAERADAPFHSDAQPALLTAVGRRLQDFRLALEHTVGSGDPGLALRGLVLATRLWTHWLTAGRLLEGARWLGAALEETGRDCPERVEALHRLAWLLMCLGRYEESDARVGQALEAAERIGDERGAAYAVQYRGCLAMFRGRLAECHRDFDEARRRFRKLGDRDGLAIAAFEQTFGAAVVGDAAHAWEISAEGLAVLDEAPRECWTRSYCLLYRQLALWKARTRHGAEHDPAGMRERLGETVRLKHTIDDRLGLGIALELLAWYAEEDGRHERAAALLGAAQAIWDRIGCAMFGAEVLLVDHRAAVAAARAALGDAAYERCHARGAALDTASAVTFAVEDRDAPPRPGARQGAGDITGDGSPYAPGRTAPRGRARAAGRTGGSLTRREREVAALVAEGLTNREIAERLVVSKRTADAHVEHILTKLGLTSRTQITGLE</sequence>
<dbReference type="RefSeq" id="WP_344533657.1">
    <property type="nucleotide sequence ID" value="NZ_BAAAPE010000016.1"/>
</dbReference>
<dbReference type="SMART" id="SM00421">
    <property type="entry name" value="HTH_LUXR"/>
    <property type="match status" value="1"/>
</dbReference>
<dbReference type="InterPro" id="IPR049945">
    <property type="entry name" value="AAA_22"/>
</dbReference>
<dbReference type="CDD" id="cd06170">
    <property type="entry name" value="LuxR_C_like"/>
    <property type="match status" value="1"/>
</dbReference>
<proteinExistence type="predicted"/>
<evidence type="ECO:0000256" key="1">
    <source>
        <dbReference type="SAM" id="MobiDB-lite"/>
    </source>
</evidence>
<feature type="domain" description="HTH luxR-type" evidence="2">
    <location>
        <begin position="731"/>
        <end position="792"/>
    </location>
</feature>
<dbReference type="Gene3D" id="3.40.50.300">
    <property type="entry name" value="P-loop containing nucleotide triphosphate hydrolases"/>
    <property type="match status" value="1"/>
</dbReference>
<dbReference type="SUPFAM" id="SSF52540">
    <property type="entry name" value="P-loop containing nucleoside triphosphate hydrolases"/>
    <property type="match status" value="1"/>
</dbReference>
<dbReference type="PANTHER" id="PTHR47691">
    <property type="entry name" value="REGULATOR-RELATED"/>
    <property type="match status" value="1"/>
</dbReference>
<dbReference type="Gene3D" id="1.25.40.10">
    <property type="entry name" value="Tetratricopeptide repeat domain"/>
    <property type="match status" value="1"/>
</dbReference>
<dbReference type="Pfam" id="PF13401">
    <property type="entry name" value="AAA_22"/>
    <property type="match status" value="1"/>
</dbReference>
<accession>A0ABN2WQW5</accession>
<dbReference type="EMBL" id="BAAAPE010000016">
    <property type="protein sequence ID" value="GAA2097117.1"/>
    <property type="molecule type" value="Genomic_DNA"/>
</dbReference>
<dbReference type="InterPro" id="IPR016032">
    <property type="entry name" value="Sig_transdc_resp-reg_C-effctor"/>
</dbReference>
<organism evidence="3 4">
    <name type="scientific">Streptomyces albiaxialis</name>
    <dbReference type="NCBI Taxonomy" id="329523"/>
    <lineage>
        <taxon>Bacteria</taxon>
        <taxon>Bacillati</taxon>
        <taxon>Actinomycetota</taxon>
        <taxon>Actinomycetes</taxon>
        <taxon>Kitasatosporales</taxon>
        <taxon>Streptomycetaceae</taxon>
        <taxon>Streptomyces</taxon>
    </lineage>
</organism>